<evidence type="ECO:0000256" key="10">
    <source>
        <dbReference type="RuleBase" id="RU000578"/>
    </source>
</evidence>
<dbReference type="GO" id="GO:0003697">
    <property type="term" value="F:single-stranded DNA binding"/>
    <property type="evidence" value="ECO:0007669"/>
    <property type="project" value="UniProtKB-UniRule"/>
</dbReference>
<keyword evidence="8 9" id="KW-0238">DNA-binding</keyword>
<keyword evidence="9 10" id="KW-0742">SOS response</keyword>
<feature type="domain" description="RecF/RecN/SMC N-terminal" evidence="11">
    <location>
        <begin position="3"/>
        <end position="349"/>
    </location>
</feature>
<keyword evidence="6 9" id="KW-0547">Nucleotide-binding</keyword>
<protein>
    <recommendedName>
        <fullName evidence="3 9">DNA replication and repair protein RecF</fullName>
    </recommendedName>
</protein>
<keyword evidence="7 9" id="KW-0067">ATP-binding</keyword>
<dbReference type="Gene3D" id="3.40.50.300">
    <property type="entry name" value="P-loop containing nucleotide triphosphate hydrolases"/>
    <property type="match status" value="1"/>
</dbReference>
<organism evidence="12 13">
    <name type="scientific">Candidatus Woykebacteria bacterium RBG_13_40_7b</name>
    <dbReference type="NCBI Taxonomy" id="1802594"/>
    <lineage>
        <taxon>Bacteria</taxon>
        <taxon>Candidatus Woykeibacteriota</taxon>
    </lineage>
</organism>
<evidence type="ECO:0000256" key="6">
    <source>
        <dbReference type="ARBA" id="ARBA00022741"/>
    </source>
</evidence>
<dbReference type="GO" id="GO:0005524">
    <property type="term" value="F:ATP binding"/>
    <property type="evidence" value="ECO:0007669"/>
    <property type="project" value="UniProtKB-UniRule"/>
</dbReference>
<dbReference type="Proteomes" id="UP000177103">
    <property type="component" value="Unassembled WGS sequence"/>
</dbReference>
<dbReference type="PANTHER" id="PTHR32182:SF0">
    <property type="entry name" value="DNA REPLICATION AND REPAIR PROTEIN RECF"/>
    <property type="match status" value="1"/>
</dbReference>
<name>A0A1G1WB11_9BACT</name>
<evidence type="ECO:0000313" key="13">
    <source>
        <dbReference type="Proteomes" id="UP000177103"/>
    </source>
</evidence>
<dbReference type="GO" id="GO:0000731">
    <property type="term" value="P:DNA synthesis involved in DNA repair"/>
    <property type="evidence" value="ECO:0007669"/>
    <property type="project" value="TreeGrafter"/>
</dbReference>
<dbReference type="InterPro" id="IPR027417">
    <property type="entry name" value="P-loop_NTPase"/>
</dbReference>
<comment type="similarity">
    <text evidence="2 9 10">Belongs to the RecF family.</text>
</comment>
<dbReference type="GO" id="GO:0006260">
    <property type="term" value="P:DNA replication"/>
    <property type="evidence" value="ECO:0007669"/>
    <property type="project" value="UniProtKB-UniRule"/>
</dbReference>
<evidence type="ECO:0000256" key="5">
    <source>
        <dbReference type="ARBA" id="ARBA00022705"/>
    </source>
</evidence>
<dbReference type="InterPro" id="IPR018078">
    <property type="entry name" value="DNA-binding_RecF_CS"/>
</dbReference>
<sequence length="368" mass="42123">MILKRLSIQNFRNIESLSLDFSPKINLFVGRNAQGKTNLLEALYLLTLTKSFRAEKEDEMISWGKDFTRLTASADSIKIEVLIKQGGKEFKVNSLTKKGIEVFGVVPQSLFSPEDIGIIGGPPTSRRKFIDVLISLIDKKYLYNLSSYQKILRSRNRVLFLLKEGRRAEIKIWDKGLVDFGSQVWQKRREVLLQLDRLLRGATKDLLGNEIKLVYKPRGVGNLETLNEIKEAYAKLIEKIKDAEIERGFSILGPHRDDFRFVLEQLEDDKILEKDLGLFGSRGERRTALVCLKFCEVNLLEEYLGTRPILILDDVLSELDSIHQELIFSILDKQQTFATALDRNLFPKALLENAKTWVIENGSFNIAS</sequence>
<dbReference type="SUPFAM" id="SSF52540">
    <property type="entry name" value="P-loop containing nucleoside triphosphate hydrolases"/>
    <property type="match status" value="1"/>
</dbReference>
<proteinExistence type="inferred from homology"/>
<dbReference type="EMBL" id="MHCQ01000013">
    <property type="protein sequence ID" value="OGY24811.1"/>
    <property type="molecule type" value="Genomic_DNA"/>
</dbReference>
<keyword evidence="5 9" id="KW-0235">DNA replication</keyword>
<evidence type="ECO:0000256" key="1">
    <source>
        <dbReference type="ARBA" id="ARBA00004496"/>
    </source>
</evidence>
<keyword evidence="4 9" id="KW-0963">Cytoplasm</keyword>
<evidence type="ECO:0000313" key="12">
    <source>
        <dbReference type="EMBL" id="OGY24811.1"/>
    </source>
</evidence>
<dbReference type="Gene3D" id="1.20.1050.90">
    <property type="entry name" value="RecF/RecN/SMC, N-terminal domain"/>
    <property type="match status" value="1"/>
</dbReference>
<dbReference type="GO" id="GO:0009432">
    <property type="term" value="P:SOS response"/>
    <property type="evidence" value="ECO:0007669"/>
    <property type="project" value="UniProtKB-UniRule"/>
</dbReference>
<evidence type="ECO:0000259" key="11">
    <source>
        <dbReference type="Pfam" id="PF02463"/>
    </source>
</evidence>
<dbReference type="Pfam" id="PF02463">
    <property type="entry name" value="SMC_N"/>
    <property type="match status" value="1"/>
</dbReference>
<comment type="function">
    <text evidence="9 10">The RecF protein is involved in DNA metabolism; it is required for DNA replication and normal SOS inducibility. RecF binds preferentially to single-stranded, linear DNA. It also seems to bind ATP.</text>
</comment>
<keyword evidence="9 10" id="KW-0234">DNA repair</keyword>
<dbReference type="InterPro" id="IPR042174">
    <property type="entry name" value="RecF_2"/>
</dbReference>
<dbReference type="PROSITE" id="PS00618">
    <property type="entry name" value="RECF_2"/>
    <property type="match status" value="1"/>
</dbReference>
<feature type="binding site" evidence="9">
    <location>
        <begin position="30"/>
        <end position="37"/>
    </location>
    <ligand>
        <name>ATP</name>
        <dbReference type="ChEBI" id="CHEBI:30616"/>
    </ligand>
</feature>
<evidence type="ECO:0000256" key="2">
    <source>
        <dbReference type="ARBA" id="ARBA00008016"/>
    </source>
</evidence>
<keyword evidence="9 10" id="KW-0227">DNA damage</keyword>
<comment type="caution">
    <text evidence="12">The sequence shown here is derived from an EMBL/GenBank/DDBJ whole genome shotgun (WGS) entry which is preliminary data.</text>
</comment>
<dbReference type="InterPro" id="IPR003395">
    <property type="entry name" value="RecF/RecN/SMC_N"/>
</dbReference>
<reference evidence="12 13" key="1">
    <citation type="journal article" date="2016" name="Nat. Commun.">
        <title>Thousands of microbial genomes shed light on interconnected biogeochemical processes in an aquifer system.</title>
        <authorList>
            <person name="Anantharaman K."/>
            <person name="Brown C.T."/>
            <person name="Hug L.A."/>
            <person name="Sharon I."/>
            <person name="Castelle C.J."/>
            <person name="Probst A.J."/>
            <person name="Thomas B.C."/>
            <person name="Singh A."/>
            <person name="Wilkins M.J."/>
            <person name="Karaoz U."/>
            <person name="Brodie E.L."/>
            <person name="Williams K.H."/>
            <person name="Hubbard S.S."/>
            <person name="Banfield J.F."/>
        </authorList>
    </citation>
    <scope>NUCLEOTIDE SEQUENCE [LARGE SCALE GENOMIC DNA]</scope>
</reference>
<dbReference type="PROSITE" id="PS00617">
    <property type="entry name" value="RECF_1"/>
    <property type="match status" value="1"/>
</dbReference>
<comment type="subcellular location">
    <subcellularLocation>
        <location evidence="1 9 10">Cytoplasm</location>
    </subcellularLocation>
</comment>
<gene>
    <name evidence="9" type="primary">recF</name>
    <name evidence="12" type="ORF">A2Y57_01770</name>
</gene>
<dbReference type="HAMAP" id="MF_00365">
    <property type="entry name" value="RecF"/>
    <property type="match status" value="1"/>
</dbReference>
<dbReference type="GO" id="GO:0006302">
    <property type="term" value="P:double-strand break repair"/>
    <property type="evidence" value="ECO:0007669"/>
    <property type="project" value="TreeGrafter"/>
</dbReference>
<dbReference type="AlphaFoldDB" id="A0A1G1WB11"/>
<evidence type="ECO:0000256" key="8">
    <source>
        <dbReference type="ARBA" id="ARBA00023125"/>
    </source>
</evidence>
<dbReference type="NCBIfam" id="TIGR00611">
    <property type="entry name" value="recf"/>
    <property type="match status" value="1"/>
</dbReference>
<dbReference type="GO" id="GO:0005737">
    <property type="term" value="C:cytoplasm"/>
    <property type="evidence" value="ECO:0007669"/>
    <property type="project" value="UniProtKB-SubCell"/>
</dbReference>
<dbReference type="InterPro" id="IPR001238">
    <property type="entry name" value="DNA-binding_RecF"/>
</dbReference>
<accession>A0A1G1WB11</accession>
<dbReference type="PANTHER" id="PTHR32182">
    <property type="entry name" value="DNA REPLICATION AND REPAIR PROTEIN RECF"/>
    <property type="match status" value="1"/>
</dbReference>
<evidence type="ECO:0000256" key="4">
    <source>
        <dbReference type="ARBA" id="ARBA00022490"/>
    </source>
</evidence>
<evidence type="ECO:0000256" key="3">
    <source>
        <dbReference type="ARBA" id="ARBA00020170"/>
    </source>
</evidence>
<evidence type="ECO:0000256" key="9">
    <source>
        <dbReference type="HAMAP-Rule" id="MF_00365"/>
    </source>
</evidence>
<evidence type="ECO:0000256" key="7">
    <source>
        <dbReference type="ARBA" id="ARBA00022840"/>
    </source>
</evidence>